<dbReference type="Proteomes" id="UP000001422">
    <property type="component" value="Chromosome"/>
</dbReference>
<dbReference type="Gene3D" id="3.10.20.30">
    <property type="match status" value="1"/>
</dbReference>
<dbReference type="InterPro" id="IPR003749">
    <property type="entry name" value="ThiS/MoaD-like"/>
</dbReference>
<reference evidence="1 2" key="1">
    <citation type="journal article" date="2003" name="Nature">
        <title>The genome of a motile marine Synechococcus.</title>
        <authorList>
            <person name="Palenik B."/>
            <person name="Brahamsha B."/>
            <person name="Larimer F."/>
            <person name="Land M."/>
            <person name="Hauser L."/>
            <person name="Chain P."/>
            <person name="Lamerdin J."/>
            <person name="Regala W."/>
            <person name="Allen E.A."/>
            <person name="McCarren J."/>
            <person name="Paulsen I."/>
            <person name="Dufresne A."/>
            <person name="Partensky F."/>
            <person name="Webb E."/>
            <person name="Waterbury J."/>
        </authorList>
    </citation>
    <scope>NUCLEOTIDE SEQUENCE [LARGE SCALE GENOMIC DNA]</scope>
    <source>
        <strain evidence="1 2">WH8102</strain>
    </source>
</reference>
<dbReference type="SUPFAM" id="SSF54285">
    <property type="entry name" value="MoaD/ThiS"/>
    <property type="match status" value="1"/>
</dbReference>
<dbReference type="CDD" id="cd00754">
    <property type="entry name" value="Ubl_MoaD"/>
    <property type="match status" value="1"/>
</dbReference>
<dbReference type="EMBL" id="BX569695">
    <property type="protein sequence ID" value="CAE08988.1"/>
    <property type="molecule type" value="Genomic_DNA"/>
</dbReference>
<dbReference type="InterPro" id="IPR016155">
    <property type="entry name" value="Mopterin_synth/thiamin_S_b"/>
</dbReference>
<keyword evidence="2" id="KW-1185">Reference proteome</keyword>
<proteinExistence type="predicted"/>
<evidence type="ECO:0000313" key="1">
    <source>
        <dbReference type="EMBL" id="CAE08988.1"/>
    </source>
</evidence>
<dbReference type="AlphaFoldDB" id="Q7U3F9"/>
<dbReference type="eggNOG" id="COG1977">
    <property type="taxonomic scope" value="Bacteria"/>
</dbReference>
<accession>Q7U3F9</accession>
<dbReference type="Pfam" id="PF02597">
    <property type="entry name" value="ThiS"/>
    <property type="match status" value="1"/>
</dbReference>
<organism evidence="1 2">
    <name type="scientific">Parasynechococcus marenigrum (strain WH8102)</name>
    <dbReference type="NCBI Taxonomy" id="84588"/>
    <lineage>
        <taxon>Bacteria</taxon>
        <taxon>Bacillati</taxon>
        <taxon>Cyanobacteriota</taxon>
        <taxon>Cyanophyceae</taxon>
        <taxon>Synechococcales</taxon>
        <taxon>Prochlorococcaceae</taxon>
        <taxon>Parasynechococcus</taxon>
        <taxon>Parasynechococcus marenigrum</taxon>
    </lineage>
</organism>
<sequence length="76" mass="8166">MVLRVLLFASLRERAGWGERSLPFTSGVSTAREVWDQLDLGPLEGISIAVNQELVGANQPLQAGDELAFLPPFTGG</sequence>
<gene>
    <name evidence="1" type="primary">moaD</name>
    <name evidence="1" type="ordered locus">SYNW2473</name>
</gene>
<dbReference type="RefSeq" id="WP_011129326.1">
    <property type="nucleotide sequence ID" value="NC_005070.1"/>
</dbReference>
<dbReference type="STRING" id="84588.SYNW2473"/>
<evidence type="ECO:0000313" key="2">
    <source>
        <dbReference type="Proteomes" id="UP000001422"/>
    </source>
</evidence>
<dbReference type="InterPro" id="IPR012675">
    <property type="entry name" value="Beta-grasp_dom_sf"/>
</dbReference>
<dbReference type="KEGG" id="syw:SYNW2473"/>
<name>Q7U3F9_PARMW</name>
<dbReference type="HOGENOM" id="CLU_114601_4_0_3"/>
<protein>
    <submittedName>
        <fullName evidence="1">Molydbenum cofactor biosynthesis protein D (Molybdopterin converting factor small subunit)</fullName>
    </submittedName>
</protein>